<proteinExistence type="predicted"/>
<name>A0A2C9WLW3_MANES</name>
<accession>A0A2C9WLW3</accession>
<dbReference type="EMBL" id="CM004387">
    <property type="protein sequence ID" value="OAY60214.1"/>
    <property type="molecule type" value="Genomic_DNA"/>
</dbReference>
<dbReference type="AlphaFoldDB" id="A0A2C9WLW3"/>
<dbReference type="InterPro" id="IPR051504">
    <property type="entry name" value="Plant_metabolite_acyltrans"/>
</dbReference>
<evidence type="ECO:0000256" key="1">
    <source>
        <dbReference type="ARBA" id="ARBA00022679"/>
    </source>
</evidence>
<keyword evidence="2" id="KW-0012">Acyltransferase</keyword>
<evidence type="ECO:0000256" key="2">
    <source>
        <dbReference type="ARBA" id="ARBA00023315"/>
    </source>
</evidence>
<gene>
    <name evidence="3" type="ORF">MANES_01G095200</name>
</gene>
<sequence length="74" mass="8335">MLTQLEHLMRAPVYGTDIVWGKPKKVEITSIDREDSIFMAENKDGSGGVEIGLVLKKHEMEKFDSVFVNGLKNL</sequence>
<dbReference type="GO" id="GO:0016747">
    <property type="term" value="F:acyltransferase activity, transferring groups other than amino-acyl groups"/>
    <property type="evidence" value="ECO:0007669"/>
    <property type="project" value="UniProtKB-ARBA"/>
</dbReference>
<organism evidence="3">
    <name type="scientific">Manihot esculenta</name>
    <name type="common">Cassava</name>
    <name type="synonym">Jatropha manihot</name>
    <dbReference type="NCBI Taxonomy" id="3983"/>
    <lineage>
        <taxon>Eukaryota</taxon>
        <taxon>Viridiplantae</taxon>
        <taxon>Streptophyta</taxon>
        <taxon>Embryophyta</taxon>
        <taxon>Tracheophyta</taxon>
        <taxon>Spermatophyta</taxon>
        <taxon>Magnoliopsida</taxon>
        <taxon>eudicotyledons</taxon>
        <taxon>Gunneridae</taxon>
        <taxon>Pentapetalae</taxon>
        <taxon>rosids</taxon>
        <taxon>fabids</taxon>
        <taxon>Malpighiales</taxon>
        <taxon>Euphorbiaceae</taxon>
        <taxon>Crotonoideae</taxon>
        <taxon>Manihoteae</taxon>
        <taxon>Manihot</taxon>
    </lineage>
</organism>
<dbReference type="STRING" id="3983.A0A2C9WLW3"/>
<dbReference type="PANTHER" id="PTHR31625">
    <property type="match status" value="1"/>
</dbReference>
<keyword evidence="1" id="KW-0808">Transferase</keyword>
<protein>
    <submittedName>
        <fullName evidence="3">Uncharacterized protein</fullName>
    </submittedName>
</protein>
<dbReference type="Gene3D" id="3.30.559.10">
    <property type="entry name" value="Chloramphenicol acetyltransferase-like domain"/>
    <property type="match status" value="1"/>
</dbReference>
<reference evidence="3" key="1">
    <citation type="submission" date="2016-02" db="EMBL/GenBank/DDBJ databases">
        <title>WGS assembly of Manihot esculenta.</title>
        <authorList>
            <person name="Bredeson J.V."/>
            <person name="Prochnik S.E."/>
            <person name="Lyons J.B."/>
            <person name="Schmutz J."/>
            <person name="Grimwood J."/>
            <person name="Vrebalov J."/>
            <person name="Bart R.S."/>
            <person name="Amuge T."/>
            <person name="Ferguson M.E."/>
            <person name="Green R."/>
            <person name="Putnam N."/>
            <person name="Stites J."/>
            <person name="Rounsley S."/>
            <person name="Rokhsar D.S."/>
        </authorList>
    </citation>
    <scope>NUCLEOTIDE SEQUENCE [LARGE SCALE GENOMIC DNA]</scope>
    <source>
        <tissue evidence="3">Leaf</tissue>
    </source>
</reference>
<evidence type="ECO:0000313" key="3">
    <source>
        <dbReference type="EMBL" id="OAY60214.1"/>
    </source>
</evidence>
<dbReference type="Pfam" id="PF02458">
    <property type="entry name" value="Transferase"/>
    <property type="match status" value="1"/>
</dbReference>
<dbReference type="InterPro" id="IPR023213">
    <property type="entry name" value="CAT-like_dom_sf"/>
</dbReference>